<comment type="caution">
    <text evidence="11">The sequence shown here is derived from an EMBL/GenBank/DDBJ whole genome shotgun (WGS) entry which is preliminary data.</text>
</comment>
<dbReference type="FunFam" id="3.40.640.10:FF:000172">
    <property type="entry name" value="Pyridoxal phosphate-dependent aminotransferase"/>
    <property type="match status" value="1"/>
</dbReference>
<dbReference type="PANTHER" id="PTHR21152">
    <property type="entry name" value="AMINOTRANSFERASE CLASS V"/>
    <property type="match status" value="1"/>
</dbReference>
<dbReference type="InterPro" id="IPR000192">
    <property type="entry name" value="Aminotrans_V_dom"/>
</dbReference>
<dbReference type="RefSeq" id="WP_250857251.1">
    <property type="nucleotide sequence ID" value="NZ_JAGSOJ010000001.1"/>
</dbReference>
<protein>
    <submittedName>
        <fullName evidence="11">Alanine--glyoxylate aminotransferase family protein</fullName>
    </submittedName>
</protein>
<dbReference type="AlphaFoldDB" id="A0A9J6NWK7"/>
<dbReference type="PROSITE" id="PS00595">
    <property type="entry name" value="AA_TRANSFER_CLASS_5"/>
    <property type="match status" value="1"/>
</dbReference>
<accession>A0A9J6NWK7</accession>
<organism evidence="11 12">
    <name type="scientific">Oceanirhabdus seepicola</name>
    <dbReference type="NCBI Taxonomy" id="2828781"/>
    <lineage>
        <taxon>Bacteria</taxon>
        <taxon>Bacillati</taxon>
        <taxon>Bacillota</taxon>
        <taxon>Clostridia</taxon>
        <taxon>Eubacteriales</taxon>
        <taxon>Clostridiaceae</taxon>
        <taxon>Oceanirhabdus</taxon>
    </lineage>
</organism>
<dbReference type="Proteomes" id="UP001056429">
    <property type="component" value="Unassembled WGS sequence"/>
</dbReference>
<dbReference type="SUPFAM" id="SSF53383">
    <property type="entry name" value="PLP-dependent transferases"/>
    <property type="match status" value="1"/>
</dbReference>
<dbReference type="InterPro" id="IPR020578">
    <property type="entry name" value="Aminotrans_V_PyrdxlP_BS"/>
</dbReference>
<evidence type="ECO:0000256" key="4">
    <source>
        <dbReference type="ARBA" id="ARBA00022679"/>
    </source>
</evidence>
<dbReference type="InterPro" id="IPR015424">
    <property type="entry name" value="PyrdxlP-dep_Trfase"/>
</dbReference>
<evidence type="ECO:0000313" key="12">
    <source>
        <dbReference type="Proteomes" id="UP001056429"/>
    </source>
</evidence>
<dbReference type="Gene3D" id="3.90.1150.10">
    <property type="entry name" value="Aspartate Aminotransferase, domain 1"/>
    <property type="match status" value="1"/>
</dbReference>
<evidence type="ECO:0000313" key="11">
    <source>
        <dbReference type="EMBL" id="MCM1988382.1"/>
    </source>
</evidence>
<keyword evidence="3 11" id="KW-0032">Aminotransferase</keyword>
<dbReference type="PIRSF" id="PIRSF000524">
    <property type="entry name" value="SPT"/>
    <property type="match status" value="1"/>
</dbReference>
<proteinExistence type="inferred from homology"/>
<comment type="similarity">
    <text evidence="2 8">Belongs to the class-V pyridoxal-phosphate-dependent aminotransferase family.</text>
</comment>
<dbReference type="Gene3D" id="3.40.640.10">
    <property type="entry name" value="Type I PLP-dependent aspartate aminotransferase-like (Major domain)"/>
    <property type="match status" value="1"/>
</dbReference>
<dbReference type="GO" id="GO:0019265">
    <property type="term" value="P:glycine biosynthetic process, by transamination of glyoxylate"/>
    <property type="evidence" value="ECO:0007669"/>
    <property type="project" value="TreeGrafter"/>
</dbReference>
<dbReference type="InterPro" id="IPR024169">
    <property type="entry name" value="SP_NH2Trfase/AEP_transaminase"/>
</dbReference>
<evidence type="ECO:0000256" key="7">
    <source>
        <dbReference type="PIRSR" id="PIRSR000524-50"/>
    </source>
</evidence>
<keyword evidence="4" id="KW-0808">Transferase</keyword>
<dbReference type="GO" id="GO:0004760">
    <property type="term" value="F:L-serine-pyruvate transaminase activity"/>
    <property type="evidence" value="ECO:0007669"/>
    <property type="project" value="TreeGrafter"/>
</dbReference>
<comment type="cofactor">
    <cofactor evidence="1 7 9">
        <name>pyridoxal 5'-phosphate</name>
        <dbReference type="ChEBI" id="CHEBI:597326"/>
    </cofactor>
</comment>
<dbReference type="InterPro" id="IPR015421">
    <property type="entry name" value="PyrdxlP-dep_Trfase_major"/>
</dbReference>
<feature type="binding site" evidence="6">
    <location>
        <position position="333"/>
    </location>
    <ligand>
        <name>substrate</name>
    </ligand>
</feature>
<gene>
    <name evidence="11" type="ORF">KDK92_01410</name>
</gene>
<evidence type="ECO:0000256" key="2">
    <source>
        <dbReference type="ARBA" id="ARBA00009236"/>
    </source>
</evidence>
<dbReference type="EMBL" id="JAGSOJ010000001">
    <property type="protein sequence ID" value="MCM1988382.1"/>
    <property type="molecule type" value="Genomic_DNA"/>
</dbReference>
<reference evidence="11" key="2">
    <citation type="submission" date="2021-04" db="EMBL/GenBank/DDBJ databases">
        <authorList>
            <person name="Dong X."/>
        </authorList>
    </citation>
    <scope>NUCLEOTIDE SEQUENCE</scope>
    <source>
        <strain evidence="11">ZWT</strain>
    </source>
</reference>
<keyword evidence="12" id="KW-1185">Reference proteome</keyword>
<reference evidence="11" key="1">
    <citation type="journal article" date="2021" name="mSystems">
        <title>Bacteria and Archaea Synergistically Convert Glycine Betaine to Biogenic Methane in the Formosa Cold Seep of the South China Sea.</title>
        <authorList>
            <person name="Li L."/>
            <person name="Zhang W."/>
            <person name="Zhang S."/>
            <person name="Song L."/>
            <person name="Sun Q."/>
            <person name="Zhang H."/>
            <person name="Xiang H."/>
            <person name="Dong X."/>
        </authorList>
    </citation>
    <scope>NUCLEOTIDE SEQUENCE</scope>
    <source>
        <strain evidence="11">ZWT</strain>
    </source>
</reference>
<feature type="domain" description="Aminotransferase class V" evidence="10">
    <location>
        <begin position="29"/>
        <end position="320"/>
    </location>
</feature>
<keyword evidence="5 7" id="KW-0663">Pyridoxal phosphate</keyword>
<evidence type="ECO:0000256" key="5">
    <source>
        <dbReference type="ARBA" id="ARBA00022898"/>
    </source>
</evidence>
<evidence type="ECO:0000256" key="8">
    <source>
        <dbReference type="RuleBase" id="RU004075"/>
    </source>
</evidence>
<evidence type="ECO:0000256" key="3">
    <source>
        <dbReference type="ARBA" id="ARBA00022576"/>
    </source>
</evidence>
<feature type="modified residue" description="N6-(pyridoxal phosphate)lysine" evidence="7">
    <location>
        <position position="190"/>
    </location>
</feature>
<evidence type="ECO:0000256" key="6">
    <source>
        <dbReference type="PIRSR" id="PIRSR000524-1"/>
    </source>
</evidence>
<evidence type="ECO:0000259" key="10">
    <source>
        <dbReference type="Pfam" id="PF00266"/>
    </source>
</evidence>
<name>A0A9J6NWK7_9CLOT</name>
<evidence type="ECO:0000256" key="1">
    <source>
        <dbReference type="ARBA" id="ARBA00001933"/>
    </source>
</evidence>
<sequence length="377" mass="42617">MEKLVMTPGPTFIHEDVRRAMAKEITNPDLDLEFYELYKNTCDGLKKILNTKEDVIILSGEGILGLEAACASLIEEGDKVLCIENGIFGEGFGDFVEIYGGEVTYFRGDRRKGLEYHLLEEFLKEENNFKVATLVHCETPSGITNNVEDICKLLNSYGIITVVDAVASIGGETIKVDEWKIDIVLGGSQKCLSAPPGLTFMSVSERAYKAMKTRKSKIRGFYLNLLIWQGWYENKWFPYTQPISDIYALNEAVSRMVNDKERIKRHKRIAEACRASLEVAGLELFTCDSHSNTVTTVLLPEKINFSEFNKIMLEEHNVMIAGAFGFLKDKVFRIGHMGENCRVGRMVETLKALNETFNKLGVVIKEDLHITFLKKLK</sequence>
<dbReference type="PANTHER" id="PTHR21152:SF24">
    <property type="entry name" value="ALANINE--GLYOXYLATE AMINOTRANSFERASE 1"/>
    <property type="match status" value="1"/>
</dbReference>
<evidence type="ECO:0000256" key="9">
    <source>
        <dbReference type="RuleBase" id="RU004504"/>
    </source>
</evidence>
<dbReference type="InterPro" id="IPR015422">
    <property type="entry name" value="PyrdxlP-dep_Trfase_small"/>
</dbReference>
<dbReference type="Pfam" id="PF00266">
    <property type="entry name" value="Aminotran_5"/>
    <property type="match status" value="1"/>
</dbReference>
<dbReference type="GO" id="GO:0008453">
    <property type="term" value="F:alanine-glyoxylate transaminase activity"/>
    <property type="evidence" value="ECO:0007669"/>
    <property type="project" value="TreeGrafter"/>
</dbReference>